<dbReference type="AlphaFoldDB" id="A0A5C3QW19"/>
<keyword evidence="2" id="KW-1185">Reference proteome</keyword>
<dbReference type="OrthoDB" id="3038402at2759"/>
<dbReference type="Proteomes" id="UP000305067">
    <property type="component" value="Unassembled WGS sequence"/>
</dbReference>
<protein>
    <submittedName>
        <fullName evidence="1">Uncharacterized protein</fullName>
    </submittedName>
</protein>
<accession>A0A5C3QW19</accession>
<reference evidence="1 2" key="1">
    <citation type="journal article" date="2019" name="Nat. Ecol. Evol.">
        <title>Megaphylogeny resolves global patterns of mushroom evolution.</title>
        <authorList>
            <person name="Varga T."/>
            <person name="Krizsan K."/>
            <person name="Foldi C."/>
            <person name="Dima B."/>
            <person name="Sanchez-Garcia M."/>
            <person name="Sanchez-Ramirez S."/>
            <person name="Szollosi G.J."/>
            <person name="Szarkandi J.G."/>
            <person name="Papp V."/>
            <person name="Albert L."/>
            <person name="Andreopoulos W."/>
            <person name="Angelini C."/>
            <person name="Antonin V."/>
            <person name="Barry K.W."/>
            <person name="Bougher N.L."/>
            <person name="Buchanan P."/>
            <person name="Buyck B."/>
            <person name="Bense V."/>
            <person name="Catcheside P."/>
            <person name="Chovatia M."/>
            <person name="Cooper J."/>
            <person name="Damon W."/>
            <person name="Desjardin D."/>
            <person name="Finy P."/>
            <person name="Geml J."/>
            <person name="Haridas S."/>
            <person name="Hughes K."/>
            <person name="Justo A."/>
            <person name="Karasinski D."/>
            <person name="Kautmanova I."/>
            <person name="Kiss B."/>
            <person name="Kocsube S."/>
            <person name="Kotiranta H."/>
            <person name="LaButti K.M."/>
            <person name="Lechner B.E."/>
            <person name="Liimatainen K."/>
            <person name="Lipzen A."/>
            <person name="Lukacs Z."/>
            <person name="Mihaltcheva S."/>
            <person name="Morgado L.N."/>
            <person name="Niskanen T."/>
            <person name="Noordeloos M.E."/>
            <person name="Ohm R.A."/>
            <person name="Ortiz-Santana B."/>
            <person name="Ovrebo C."/>
            <person name="Racz N."/>
            <person name="Riley R."/>
            <person name="Savchenko A."/>
            <person name="Shiryaev A."/>
            <person name="Soop K."/>
            <person name="Spirin V."/>
            <person name="Szebenyi C."/>
            <person name="Tomsovsky M."/>
            <person name="Tulloss R.E."/>
            <person name="Uehling J."/>
            <person name="Grigoriev I.V."/>
            <person name="Vagvolgyi C."/>
            <person name="Papp T."/>
            <person name="Martin F.M."/>
            <person name="Miettinen O."/>
            <person name="Hibbett D.S."/>
            <person name="Nagy L.G."/>
        </authorList>
    </citation>
    <scope>NUCLEOTIDE SEQUENCE [LARGE SCALE GENOMIC DNA]</scope>
    <source>
        <strain evidence="1 2">CBS 309.79</strain>
    </source>
</reference>
<organism evidence="1 2">
    <name type="scientific">Pterulicium gracile</name>
    <dbReference type="NCBI Taxonomy" id="1884261"/>
    <lineage>
        <taxon>Eukaryota</taxon>
        <taxon>Fungi</taxon>
        <taxon>Dikarya</taxon>
        <taxon>Basidiomycota</taxon>
        <taxon>Agaricomycotina</taxon>
        <taxon>Agaricomycetes</taxon>
        <taxon>Agaricomycetidae</taxon>
        <taxon>Agaricales</taxon>
        <taxon>Pleurotineae</taxon>
        <taxon>Pterulaceae</taxon>
        <taxon>Pterulicium</taxon>
    </lineage>
</organism>
<name>A0A5C3QW19_9AGAR</name>
<sequence length="233" mass="26577">MAPTAESHPNTWDNIPTEILSKILLHTLPVYETMVPKNCETPDDKKLGDGEYPVRLEQHEFMIPVVISAICQRWRDVAIETSNLWSFIYVSVGEEGYSIVSLWLERSQDALLTTICLSWAPLLTYFDFELISKVFSAHDRFGKLHLDFNFLEQWAHERAALGIFHKPLKDVSAKISSSHSSEAFSRTHSCPPRWRTSKASFTKICETGWRTYLGLATPYRLDPSLPCSSINPT</sequence>
<dbReference type="EMBL" id="ML178818">
    <property type="protein sequence ID" value="TFL04559.1"/>
    <property type="molecule type" value="Genomic_DNA"/>
</dbReference>
<gene>
    <name evidence="1" type="ORF">BDV98DRAFT_602004</name>
</gene>
<evidence type="ECO:0000313" key="2">
    <source>
        <dbReference type="Proteomes" id="UP000305067"/>
    </source>
</evidence>
<proteinExistence type="predicted"/>
<evidence type="ECO:0000313" key="1">
    <source>
        <dbReference type="EMBL" id="TFL04559.1"/>
    </source>
</evidence>